<dbReference type="InterPro" id="IPR002035">
    <property type="entry name" value="VWF_A"/>
</dbReference>
<feature type="domain" description="VWFA" evidence="1">
    <location>
        <begin position="66"/>
        <end position="249"/>
    </location>
</feature>
<dbReference type="InterPro" id="IPR036465">
    <property type="entry name" value="vWFA_dom_sf"/>
</dbReference>
<dbReference type="Gene3D" id="1.20.120.1690">
    <property type="match status" value="1"/>
</dbReference>
<proteinExistence type="predicted"/>
<dbReference type="InterPro" id="IPR041176">
    <property type="entry name" value="VWA_3_C"/>
</dbReference>
<organism evidence="2 3">
    <name type="scientific">Streptomyces polyrhachis</name>
    <dbReference type="NCBI Taxonomy" id="1282885"/>
    <lineage>
        <taxon>Bacteria</taxon>
        <taxon>Bacillati</taxon>
        <taxon>Actinomycetota</taxon>
        <taxon>Actinomycetes</taxon>
        <taxon>Kitasatosporales</taxon>
        <taxon>Streptomycetaceae</taxon>
        <taxon>Streptomyces</taxon>
    </lineage>
</organism>
<dbReference type="Pfam" id="PF13768">
    <property type="entry name" value="VWA_3"/>
    <property type="match status" value="1"/>
</dbReference>
<evidence type="ECO:0000259" key="1">
    <source>
        <dbReference type="PROSITE" id="PS50234"/>
    </source>
</evidence>
<reference evidence="3" key="1">
    <citation type="journal article" date="2019" name="Int. J. Syst. Evol. Microbiol.">
        <title>The Global Catalogue of Microorganisms (GCM) 10K type strain sequencing project: providing services to taxonomists for standard genome sequencing and annotation.</title>
        <authorList>
            <consortium name="The Broad Institute Genomics Platform"/>
            <consortium name="The Broad Institute Genome Sequencing Center for Infectious Disease"/>
            <person name="Wu L."/>
            <person name="Ma J."/>
        </authorList>
    </citation>
    <scope>NUCLEOTIDE SEQUENCE [LARGE SCALE GENOMIC DNA]</scope>
    <source>
        <strain evidence="3">CGMCC 1.13681</strain>
    </source>
</reference>
<dbReference type="SMART" id="SM00327">
    <property type="entry name" value="VWA"/>
    <property type="match status" value="1"/>
</dbReference>
<evidence type="ECO:0000313" key="3">
    <source>
        <dbReference type="Proteomes" id="UP001596413"/>
    </source>
</evidence>
<evidence type="ECO:0000313" key="2">
    <source>
        <dbReference type="EMBL" id="MFC7220222.1"/>
    </source>
</evidence>
<dbReference type="Gene3D" id="3.40.50.410">
    <property type="entry name" value="von Willebrand factor, type A domain"/>
    <property type="match status" value="1"/>
</dbReference>
<sequence length="452" mass="47146">MANFSKSNAPEFSVEVYQNEFLPEGAREVNAIVTVTSTGGGTTGGAPLPASDPGRSAFAPGGPDAAVVLMVDCSGSMDYPPTKMRNARDATAAAIDTIRDGVAFAVVGGTHQAKEVYPTGGRLAVADDATRAQAKQALRRLSAGGGTAIGTWLRLADRLLGSADVSIRHGILLTDGRNEHETPEALREALDACAGRFTCDARGVGTDWEVREVTGIASALLGTADIVADPAGLAADFTAMMETAMGKEVADVALRLWTPQGAEVRFVKQVAPTVEELTARRTESGPRSGDYPTGSWGDESRDYHVCVEVPSAGVGQEMLAARVSLVQPRGDGSVTTLSQGLVRAVWTDDMAASTRINPQVAHYTGQAELAQVIQSGLDDRKAGDLDGATAKLGRAVQLAAASGNEDTAKLLAKVVDVVDAASGTVRLKAKVAEADEMTLETRSTKTVRVKKR</sequence>
<name>A0ABW2GHT4_9ACTN</name>
<accession>A0ABW2GHT4</accession>
<dbReference type="PROSITE" id="PS50234">
    <property type="entry name" value="VWFA"/>
    <property type="match status" value="1"/>
</dbReference>
<protein>
    <submittedName>
        <fullName evidence="2">VWA domain-containing protein</fullName>
    </submittedName>
</protein>
<dbReference type="EMBL" id="JBHSZO010000031">
    <property type="protein sequence ID" value="MFC7220222.1"/>
    <property type="molecule type" value="Genomic_DNA"/>
</dbReference>
<dbReference type="CDD" id="cd00198">
    <property type="entry name" value="vWFA"/>
    <property type="match status" value="1"/>
</dbReference>
<dbReference type="Gene3D" id="2.60.40.3670">
    <property type="match status" value="1"/>
</dbReference>
<keyword evidence="3" id="KW-1185">Reference proteome</keyword>
<dbReference type="Pfam" id="PF18571">
    <property type="entry name" value="VWA_3_C"/>
    <property type="match status" value="1"/>
</dbReference>
<gene>
    <name evidence="2" type="ORF">ACFQLX_18940</name>
</gene>
<dbReference type="Proteomes" id="UP001596413">
    <property type="component" value="Unassembled WGS sequence"/>
</dbReference>
<dbReference type="SUPFAM" id="SSF53300">
    <property type="entry name" value="vWA-like"/>
    <property type="match status" value="1"/>
</dbReference>
<dbReference type="RefSeq" id="WP_386416761.1">
    <property type="nucleotide sequence ID" value="NZ_JBHSZO010000031.1"/>
</dbReference>
<comment type="caution">
    <text evidence="2">The sequence shown here is derived from an EMBL/GenBank/DDBJ whole genome shotgun (WGS) entry which is preliminary data.</text>
</comment>